<accession>A0A9W6VBU6</accession>
<dbReference type="EMBL" id="BSSD01000006">
    <property type="protein sequence ID" value="GLW93318.1"/>
    <property type="molecule type" value="Genomic_DNA"/>
</dbReference>
<gene>
    <name evidence="1" type="ORF">Aglo03_41340</name>
</gene>
<dbReference type="InterPro" id="IPR045592">
    <property type="entry name" value="DUF6461"/>
</dbReference>
<dbReference type="Pfam" id="PF20062">
    <property type="entry name" value="DUF6461"/>
    <property type="match status" value="1"/>
</dbReference>
<protein>
    <submittedName>
        <fullName evidence="1">Uncharacterized protein</fullName>
    </submittedName>
</protein>
<proteinExistence type="predicted"/>
<evidence type="ECO:0000313" key="2">
    <source>
        <dbReference type="Proteomes" id="UP001165042"/>
    </source>
</evidence>
<sequence length="632" mass="65880">MGIKEFEPLVVAALPGVLAAIPGEPAAQLGRFAWRENERRASRERGRRRPRAQAALDEVGDLLAERVLGALELTVDRLVVGTPADLLAGLPPITATSYGIGSFGSTAVDTAPTDSTPADSTPPDSTIAATTLAGIPMNAIPAVVAVPDPAVSDSALPDVVNAGSALFGIATIGGGTSAARTGASLVEQVHPGASDLVVELMEALLDKASVPDAAGNEQEIAGQHGAAHLALAIVVSTAVLRGLGTAVAGEASAIIGVALGAVVTVLPGVPKPPGYAAAVLAKRQAEYLFPQWSSATARVTGNQFWLTEGSIPAAADFSANGLVTAVPDGVVIRTGMADGQVRLTVNVLAEPPDAVELNHWDEVVEISWTAPRGGAVLSGATSDRHRPRCETPPWPGDYRIRVHVSARDDSADRDGADESYRLVVWQAPATEALVHKATDRLGHRLRGESEPPQVVAPEAEYRWVNRSSLSEAATVTLVRGLSVDEVIRAFGGDPAAPVPLAPDASSFLRMDYHLPQKVAVLAVDDAVIAVEENGFRGADLETVKALSRKGVAGSVYWNVNGNFQFTVATRGTVAFAGDPRVQPAPYTEGMDFADYRHRTAKGLAALARFIGRGITEDDLAVIHLADESYVLP</sequence>
<organism evidence="1 2">
    <name type="scientific">Actinokineospora globicatena</name>
    <dbReference type="NCBI Taxonomy" id="103729"/>
    <lineage>
        <taxon>Bacteria</taxon>
        <taxon>Bacillati</taxon>
        <taxon>Actinomycetota</taxon>
        <taxon>Actinomycetes</taxon>
        <taxon>Pseudonocardiales</taxon>
        <taxon>Pseudonocardiaceae</taxon>
        <taxon>Actinokineospora</taxon>
    </lineage>
</organism>
<dbReference type="RefSeq" id="WP_285611664.1">
    <property type="nucleotide sequence ID" value="NZ_BSSD01000006.1"/>
</dbReference>
<keyword evidence="2" id="KW-1185">Reference proteome</keyword>
<evidence type="ECO:0000313" key="1">
    <source>
        <dbReference type="EMBL" id="GLW93318.1"/>
    </source>
</evidence>
<name>A0A9W6VBU6_9PSEU</name>
<reference evidence="1" key="1">
    <citation type="submission" date="2023-02" db="EMBL/GenBank/DDBJ databases">
        <title>Actinokineospora globicatena NBRC 15670.</title>
        <authorList>
            <person name="Ichikawa N."/>
            <person name="Sato H."/>
            <person name="Tonouchi N."/>
        </authorList>
    </citation>
    <scope>NUCLEOTIDE SEQUENCE</scope>
    <source>
        <strain evidence="1">NBRC 15670</strain>
    </source>
</reference>
<dbReference type="Proteomes" id="UP001165042">
    <property type="component" value="Unassembled WGS sequence"/>
</dbReference>
<comment type="caution">
    <text evidence="1">The sequence shown here is derived from an EMBL/GenBank/DDBJ whole genome shotgun (WGS) entry which is preliminary data.</text>
</comment>
<dbReference type="AlphaFoldDB" id="A0A9W6VBU6"/>